<evidence type="ECO:0000313" key="1">
    <source>
        <dbReference type="EMBL" id="EJW05345.1"/>
    </source>
</evidence>
<keyword evidence="2" id="KW-1185">Reference proteome</keyword>
<dbReference type="HOGENOM" id="CLU_1240119_0_0_1"/>
<comment type="caution">
    <text evidence="1">The sequence shown here is derived from an EMBL/GenBank/DDBJ whole genome shotgun (WGS) entry which is preliminary data.</text>
</comment>
<organism evidence="1 2">
    <name type="scientific">Edhazardia aedis (strain USNM 41457)</name>
    <name type="common">Microsporidian parasite</name>
    <dbReference type="NCBI Taxonomy" id="1003232"/>
    <lineage>
        <taxon>Eukaryota</taxon>
        <taxon>Fungi</taxon>
        <taxon>Fungi incertae sedis</taxon>
        <taxon>Microsporidia</taxon>
        <taxon>Edhazardia</taxon>
    </lineage>
</organism>
<proteinExistence type="predicted"/>
<dbReference type="InParanoid" id="J9DRZ4"/>
<dbReference type="EMBL" id="AFBI03000249">
    <property type="protein sequence ID" value="EJW05345.1"/>
    <property type="molecule type" value="Genomic_DNA"/>
</dbReference>
<reference evidence="1 2" key="1">
    <citation type="submission" date="2011-08" db="EMBL/GenBank/DDBJ databases">
        <authorList>
            <person name="Liu Z.J."/>
            <person name="Shi F.L."/>
            <person name="Lu J.Q."/>
            <person name="Li M."/>
            <person name="Wang Z.L."/>
        </authorList>
    </citation>
    <scope>NUCLEOTIDE SEQUENCE [LARGE SCALE GENOMIC DNA]</scope>
    <source>
        <strain evidence="1 2">USNM 41457</strain>
    </source>
</reference>
<dbReference type="AlphaFoldDB" id="J9DRZ4"/>
<accession>J9DRZ4</accession>
<gene>
    <name evidence="1" type="ORF">EDEG_04073</name>
</gene>
<evidence type="ECO:0000313" key="2">
    <source>
        <dbReference type="Proteomes" id="UP000003163"/>
    </source>
</evidence>
<dbReference type="VEuPathDB" id="MicrosporidiaDB:EDEG_04073"/>
<protein>
    <submittedName>
        <fullName evidence="1">Uncharacterized protein</fullName>
    </submittedName>
</protein>
<reference evidence="2" key="2">
    <citation type="submission" date="2015-07" db="EMBL/GenBank/DDBJ databases">
        <title>Contrasting host-pathogen interactions and genome evolution in two generalist and specialist microsporidian pathogens of mosquitoes.</title>
        <authorList>
            <consortium name="The Broad Institute Genomics Platform"/>
            <consortium name="The Broad Institute Genome Sequencing Center for Infectious Disease"/>
            <person name="Cuomo C.A."/>
            <person name="Sanscrainte N.D."/>
            <person name="Goldberg J.M."/>
            <person name="Heiman D."/>
            <person name="Young S."/>
            <person name="Zeng Q."/>
            <person name="Becnel J.J."/>
            <person name="Birren B.W."/>
        </authorList>
    </citation>
    <scope>NUCLEOTIDE SEQUENCE [LARGE SCALE GENOMIC DNA]</scope>
    <source>
        <strain evidence="2">USNM 41457</strain>
    </source>
</reference>
<name>J9DRZ4_EDHAE</name>
<dbReference type="Proteomes" id="UP000003163">
    <property type="component" value="Unassembled WGS sequence"/>
</dbReference>
<sequence length="223" mass="26158">MHNKKTLGGSKKLLFQPKKAKNIDLEEIEQLVDEEKPETGKQKDKKFERKKLEPKTVEMFSALPEHIRSNRNLIEVEENDETELYSTLQKRNKVQEFCILNNHFEDDIMYLFCNVEFNLKDDYFLRIDEAKTSICKKMKNSKTSEKSINSLDELENRIVQSSNEANPQNFSDPEIENSTKEYELCGFNCDRMTVTKIGDQISEIGNVFYCYMGKNAMPQYESF</sequence>